<dbReference type="PANTHER" id="PTHR43364">
    <property type="entry name" value="NADH-SPECIFIC METHYLGLYOXAL REDUCTASE-RELATED"/>
    <property type="match status" value="1"/>
</dbReference>
<keyword evidence="1" id="KW-0560">Oxidoreductase</keyword>
<proteinExistence type="predicted"/>
<organism evidence="3 4">
    <name type="scientific">Rhizodiscina lignyota</name>
    <dbReference type="NCBI Taxonomy" id="1504668"/>
    <lineage>
        <taxon>Eukaryota</taxon>
        <taxon>Fungi</taxon>
        <taxon>Dikarya</taxon>
        <taxon>Ascomycota</taxon>
        <taxon>Pezizomycotina</taxon>
        <taxon>Dothideomycetes</taxon>
        <taxon>Pleosporomycetidae</taxon>
        <taxon>Aulographales</taxon>
        <taxon>Rhizodiscinaceae</taxon>
        <taxon>Rhizodiscina</taxon>
    </lineage>
</organism>
<keyword evidence="4" id="KW-1185">Reference proteome</keyword>
<dbReference type="AlphaFoldDB" id="A0A9P4IND2"/>
<comment type="caution">
    <text evidence="3">The sequence shown here is derived from an EMBL/GenBank/DDBJ whole genome shotgun (WGS) entry which is preliminary data.</text>
</comment>
<dbReference type="SUPFAM" id="SSF51430">
    <property type="entry name" value="NAD(P)-linked oxidoreductase"/>
    <property type="match status" value="1"/>
</dbReference>
<dbReference type="Proteomes" id="UP000799772">
    <property type="component" value="Unassembled WGS sequence"/>
</dbReference>
<evidence type="ECO:0000313" key="4">
    <source>
        <dbReference type="Proteomes" id="UP000799772"/>
    </source>
</evidence>
<name>A0A9P4IND2_9PEZI</name>
<sequence length="344" mass="38353">MPLVAQSPKNRIILGCMVFGPDKDGGARVTSLDEYNKILDAFQGAGYNEIDTARNYVNGKQEAFTAAAHWKDRGLTIATKCYPNKPGMHKAEEITASLNKSLGELQTDCVDIFYLHAPDRSVPFAETLEAVDKMHKQGKFVRLGLSNFTAFEVAEVVMTCKMNGWVRPTVYQGMYNAILRGIEQELIVACHRYGIDIVIYNPLAGGLFSGKIKSKDIVPEDGRFGKSAMGERYRARYFQDATFEALSIIEPVVEKHGLTMLETALRWCVHHSKLKITNGTDGIIIGASSLAQLESNLKDFEKGPLPEEVVKALDEAWLVCKATTPNYWHLDLNYTYDTQKVLFG</sequence>
<feature type="domain" description="NADP-dependent oxidoreductase" evidence="2">
    <location>
        <begin position="11"/>
        <end position="317"/>
    </location>
</feature>
<evidence type="ECO:0000313" key="3">
    <source>
        <dbReference type="EMBL" id="KAF2102664.1"/>
    </source>
</evidence>
<dbReference type="InterPro" id="IPR036812">
    <property type="entry name" value="NAD(P)_OxRdtase_dom_sf"/>
</dbReference>
<accession>A0A9P4IND2</accession>
<evidence type="ECO:0000259" key="2">
    <source>
        <dbReference type="Pfam" id="PF00248"/>
    </source>
</evidence>
<dbReference type="Pfam" id="PF00248">
    <property type="entry name" value="Aldo_ket_red"/>
    <property type="match status" value="1"/>
</dbReference>
<dbReference type="GO" id="GO:0016491">
    <property type="term" value="F:oxidoreductase activity"/>
    <property type="evidence" value="ECO:0007669"/>
    <property type="project" value="UniProtKB-KW"/>
</dbReference>
<dbReference type="InterPro" id="IPR023210">
    <property type="entry name" value="NADP_OxRdtase_dom"/>
</dbReference>
<reference evidence="3" key="1">
    <citation type="journal article" date="2020" name="Stud. Mycol.">
        <title>101 Dothideomycetes genomes: a test case for predicting lifestyles and emergence of pathogens.</title>
        <authorList>
            <person name="Haridas S."/>
            <person name="Albert R."/>
            <person name="Binder M."/>
            <person name="Bloem J."/>
            <person name="Labutti K."/>
            <person name="Salamov A."/>
            <person name="Andreopoulos B."/>
            <person name="Baker S."/>
            <person name="Barry K."/>
            <person name="Bills G."/>
            <person name="Bluhm B."/>
            <person name="Cannon C."/>
            <person name="Castanera R."/>
            <person name="Culley D."/>
            <person name="Daum C."/>
            <person name="Ezra D."/>
            <person name="Gonzalez J."/>
            <person name="Henrissat B."/>
            <person name="Kuo A."/>
            <person name="Liang C."/>
            <person name="Lipzen A."/>
            <person name="Lutzoni F."/>
            <person name="Magnuson J."/>
            <person name="Mondo S."/>
            <person name="Nolan M."/>
            <person name="Ohm R."/>
            <person name="Pangilinan J."/>
            <person name="Park H.-J."/>
            <person name="Ramirez L."/>
            <person name="Alfaro M."/>
            <person name="Sun H."/>
            <person name="Tritt A."/>
            <person name="Yoshinaga Y."/>
            <person name="Zwiers L.-H."/>
            <person name="Turgeon B."/>
            <person name="Goodwin S."/>
            <person name="Spatafora J."/>
            <person name="Crous P."/>
            <person name="Grigoriev I."/>
        </authorList>
    </citation>
    <scope>NUCLEOTIDE SEQUENCE</scope>
    <source>
        <strain evidence="3">CBS 133067</strain>
    </source>
</reference>
<dbReference type="CDD" id="cd19075">
    <property type="entry name" value="AKR_AKR7A1-5"/>
    <property type="match status" value="1"/>
</dbReference>
<dbReference type="InterPro" id="IPR050523">
    <property type="entry name" value="AKR_Detox_Biosynth"/>
</dbReference>
<dbReference type="Gene3D" id="3.20.20.100">
    <property type="entry name" value="NADP-dependent oxidoreductase domain"/>
    <property type="match status" value="1"/>
</dbReference>
<dbReference type="PRINTS" id="PR00069">
    <property type="entry name" value="ALDKETRDTASE"/>
</dbReference>
<dbReference type="InterPro" id="IPR020471">
    <property type="entry name" value="AKR"/>
</dbReference>
<dbReference type="EMBL" id="ML978122">
    <property type="protein sequence ID" value="KAF2102664.1"/>
    <property type="molecule type" value="Genomic_DNA"/>
</dbReference>
<dbReference type="PANTHER" id="PTHR43364:SF4">
    <property type="entry name" value="NAD(P)-LINKED OXIDOREDUCTASE SUPERFAMILY PROTEIN"/>
    <property type="match status" value="1"/>
</dbReference>
<dbReference type="OrthoDB" id="2310150at2759"/>
<protein>
    <submittedName>
        <fullName evidence="3">Aldo/keto reductase</fullName>
    </submittedName>
</protein>
<evidence type="ECO:0000256" key="1">
    <source>
        <dbReference type="ARBA" id="ARBA00023002"/>
    </source>
</evidence>
<gene>
    <name evidence="3" type="ORF">NA57DRAFT_33136</name>
</gene>